<dbReference type="PROSITE" id="PS51085">
    <property type="entry name" value="2FE2S_FER_2"/>
    <property type="match status" value="1"/>
</dbReference>
<name>A0AAW5F1S5_CLOSY</name>
<dbReference type="FunFam" id="1.10.150.120:FF:000003">
    <property type="entry name" value="Carbon monoxide dehydrogenase, small subunit"/>
    <property type="match status" value="1"/>
</dbReference>
<dbReference type="SUPFAM" id="SSF47741">
    <property type="entry name" value="CO dehydrogenase ISP C-domain like"/>
    <property type="match status" value="1"/>
</dbReference>
<evidence type="ECO:0000313" key="8">
    <source>
        <dbReference type="Proteomes" id="UP001203136"/>
    </source>
</evidence>
<dbReference type="Gene3D" id="3.10.20.30">
    <property type="match status" value="1"/>
</dbReference>
<dbReference type="Gene3D" id="1.10.150.120">
    <property type="entry name" value="[2Fe-2S]-binding domain"/>
    <property type="match status" value="1"/>
</dbReference>
<dbReference type="InterPro" id="IPR002888">
    <property type="entry name" value="2Fe-2S-bd"/>
</dbReference>
<keyword evidence="3" id="KW-0560">Oxidoreductase</keyword>
<dbReference type="SUPFAM" id="SSF54292">
    <property type="entry name" value="2Fe-2S ferredoxin-like"/>
    <property type="match status" value="1"/>
</dbReference>
<evidence type="ECO:0000256" key="4">
    <source>
        <dbReference type="ARBA" id="ARBA00023004"/>
    </source>
</evidence>
<dbReference type="GO" id="GO:0046872">
    <property type="term" value="F:metal ion binding"/>
    <property type="evidence" value="ECO:0007669"/>
    <property type="project" value="UniProtKB-KW"/>
</dbReference>
<evidence type="ECO:0000256" key="3">
    <source>
        <dbReference type="ARBA" id="ARBA00023002"/>
    </source>
</evidence>
<dbReference type="AlphaFoldDB" id="A0AAW5F1S5"/>
<dbReference type="InterPro" id="IPR036884">
    <property type="entry name" value="2Fe-2S-bd_dom_sf"/>
</dbReference>
<sequence length="154" mass="16702">MKLVCTINGEKVEREADPCKRLLDFLRDDCGLTGVKEGCSEGECGACTVLLDQKAVTSCTVFTGQVMGKEIITIEGLEKDGELDVLQKAFIENGAIQCGFCTPGMILSCKALLMEYPNPSDEQIKRAIEGNLCRCTGYEKIRTAVRAAVKEGVN</sequence>
<evidence type="ECO:0000256" key="5">
    <source>
        <dbReference type="ARBA" id="ARBA00023014"/>
    </source>
</evidence>
<evidence type="ECO:0000313" key="7">
    <source>
        <dbReference type="EMBL" id="MCK0086281.1"/>
    </source>
</evidence>
<dbReference type="GeneID" id="57970566"/>
<dbReference type="EMBL" id="JAINVB010000001">
    <property type="protein sequence ID" value="MCK0086281.1"/>
    <property type="molecule type" value="Genomic_DNA"/>
</dbReference>
<protein>
    <submittedName>
        <fullName evidence="7">(2Fe-2S)-binding protein</fullName>
    </submittedName>
</protein>
<dbReference type="PANTHER" id="PTHR44379:SF8">
    <property type="entry name" value="XANTHINE DEHYDROGENASE IRON-SULFUR-BINDING SUBUNIT XDHC-RELATED"/>
    <property type="match status" value="1"/>
</dbReference>
<dbReference type="InterPro" id="IPR036010">
    <property type="entry name" value="2Fe-2S_ferredoxin-like_sf"/>
</dbReference>
<organism evidence="7 8">
    <name type="scientific">Clostridium symbiosum</name>
    <name type="common">Bacteroides symbiosus</name>
    <dbReference type="NCBI Taxonomy" id="1512"/>
    <lineage>
        <taxon>Bacteria</taxon>
        <taxon>Bacillati</taxon>
        <taxon>Bacillota</taxon>
        <taxon>Clostridia</taxon>
        <taxon>Lachnospirales</taxon>
        <taxon>Lachnospiraceae</taxon>
        <taxon>Otoolea</taxon>
    </lineage>
</organism>
<dbReference type="RefSeq" id="WP_003507681.1">
    <property type="nucleotide sequence ID" value="NZ_BAABZD010000016.1"/>
</dbReference>
<keyword evidence="5" id="KW-0411">Iron-sulfur</keyword>
<evidence type="ECO:0000259" key="6">
    <source>
        <dbReference type="PROSITE" id="PS51085"/>
    </source>
</evidence>
<accession>A0AAW5F1S5</accession>
<keyword evidence="4" id="KW-0408">Iron</keyword>
<gene>
    <name evidence="7" type="ORF">K5I21_10455</name>
</gene>
<keyword evidence="1" id="KW-0001">2Fe-2S</keyword>
<feature type="domain" description="2Fe-2S ferredoxin-type" evidence="6">
    <location>
        <begin position="1"/>
        <end position="77"/>
    </location>
</feature>
<dbReference type="PANTHER" id="PTHR44379">
    <property type="entry name" value="OXIDOREDUCTASE WITH IRON-SULFUR SUBUNIT"/>
    <property type="match status" value="1"/>
</dbReference>
<evidence type="ECO:0000256" key="2">
    <source>
        <dbReference type="ARBA" id="ARBA00022723"/>
    </source>
</evidence>
<dbReference type="InterPro" id="IPR006058">
    <property type="entry name" value="2Fe2S_fd_BS"/>
</dbReference>
<proteinExistence type="predicted"/>
<dbReference type="InterPro" id="IPR012675">
    <property type="entry name" value="Beta-grasp_dom_sf"/>
</dbReference>
<comment type="caution">
    <text evidence="7">The sequence shown here is derived from an EMBL/GenBank/DDBJ whole genome shotgun (WGS) entry which is preliminary data.</text>
</comment>
<dbReference type="PROSITE" id="PS00197">
    <property type="entry name" value="2FE2S_FER_1"/>
    <property type="match status" value="1"/>
</dbReference>
<dbReference type="InterPro" id="IPR051452">
    <property type="entry name" value="Diverse_Oxidoreductases"/>
</dbReference>
<dbReference type="Pfam" id="PF01799">
    <property type="entry name" value="Fer2_2"/>
    <property type="match status" value="1"/>
</dbReference>
<dbReference type="Proteomes" id="UP001203136">
    <property type="component" value="Unassembled WGS sequence"/>
</dbReference>
<reference evidence="7" key="1">
    <citation type="journal article" date="2022" name="Cell Host Microbe">
        <title>Colonization of the live biotherapeutic product VE303 and modulation of the microbiota and metabolites in healthy volunteers.</title>
        <authorList>
            <person name="Dsouza M."/>
            <person name="Menon R."/>
            <person name="Crossette E."/>
            <person name="Bhattarai S.K."/>
            <person name="Schneider J."/>
            <person name="Kim Y.G."/>
            <person name="Reddy S."/>
            <person name="Caballero S."/>
            <person name="Felix C."/>
            <person name="Cornacchione L."/>
            <person name="Hendrickson J."/>
            <person name="Watson A.R."/>
            <person name="Minot S.S."/>
            <person name="Greenfield N."/>
            <person name="Schopf L."/>
            <person name="Szabady R."/>
            <person name="Patarroyo J."/>
            <person name="Smith W."/>
            <person name="Harrison P."/>
            <person name="Kuijper E.J."/>
            <person name="Kelly C.P."/>
            <person name="Olle B."/>
            <person name="Bobilev D."/>
            <person name="Silber J.L."/>
            <person name="Bucci V."/>
            <person name="Roberts B."/>
            <person name="Faith J."/>
            <person name="Norman J.M."/>
        </authorList>
    </citation>
    <scope>NUCLEOTIDE SEQUENCE</scope>
    <source>
        <strain evidence="7">VE303-04</strain>
    </source>
</reference>
<keyword evidence="2" id="KW-0479">Metal-binding</keyword>
<dbReference type="GO" id="GO:0016491">
    <property type="term" value="F:oxidoreductase activity"/>
    <property type="evidence" value="ECO:0007669"/>
    <property type="project" value="UniProtKB-KW"/>
</dbReference>
<dbReference type="GO" id="GO:0051537">
    <property type="term" value="F:2 iron, 2 sulfur cluster binding"/>
    <property type="evidence" value="ECO:0007669"/>
    <property type="project" value="UniProtKB-KW"/>
</dbReference>
<dbReference type="Pfam" id="PF00111">
    <property type="entry name" value="Fer2"/>
    <property type="match status" value="1"/>
</dbReference>
<evidence type="ECO:0000256" key="1">
    <source>
        <dbReference type="ARBA" id="ARBA00022714"/>
    </source>
</evidence>
<dbReference type="InterPro" id="IPR001041">
    <property type="entry name" value="2Fe-2S_ferredoxin-type"/>
</dbReference>